<name>A0A0F9HGT1_9ZZZZ</name>
<dbReference type="AlphaFoldDB" id="A0A0F9HGT1"/>
<organism evidence="1">
    <name type="scientific">marine sediment metagenome</name>
    <dbReference type="NCBI Taxonomy" id="412755"/>
    <lineage>
        <taxon>unclassified sequences</taxon>
        <taxon>metagenomes</taxon>
        <taxon>ecological metagenomes</taxon>
    </lineage>
</organism>
<gene>
    <name evidence="1" type="ORF">LCGC14_1784960</name>
</gene>
<sequence>ARPHTRCPKGALMNTCQTLLRLRQIVLLQHSPMQEEVRLPMSRTPAPAARNRPAHLLMRCLTADLSNETGSLQCSGVPRVRPGSRAGPRYHQRILRHSCFCQAKTCNSASICGKSGDWPIGDEASQTGVYTEMQQWTDVRPAVPAEGIAKREACRRFGIHRQTRMRMLGHPAPPGYQRLTKADRPVIGPWLGRLGNDEELKIDAPGGPG</sequence>
<accession>A0A0F9HGT1</accession>
<reference evidence="1" key="1">
    <citation type="journal article" date="2015" name="Nature">
        <title>Complex archaea that bridge the gap between prokaryotes and eukaryotes.</title>
        <authorList>
            <person name="Spang A."/>
            <person name="Saw J.H."/>
            <person name="Jorgensen S.L."/>
            <person name="Zaremba-Niedzwiedzka K."/>
            <person name="Martijn J."/>
            <person name="Lind A.E."/>
            <person name="van Eijk R."/>
            <person name="Schleper C."/>
            <person name="Guy L."/>
            <person name="Ettema T.J."/>
        </authorList>
    </citation>
    <scope>NUCLEOTIDE SEQUENCE</scope>
</reference>
<protein>
    <submittedName>
        <fullName evidence="1">Uncharacterized protein</fullName>
    </submittedName>
</protein>
<dbReference type="EMBL" id="LAZR01016949">
    <property type="protein sequence ID" value="KKM02382.1"/>
    <property type="molecule type" value="Genomic_DNA"/>
</dbReference>
<feature type="non-terminal residue" evidence="1">
    <location>
        <position position="1"/>
    </location>
</feature>
<evidence type="ECO:0000313" key="1">
    <source>
        <dbReference type="EMBL" id="KKM02382.1"/>
    </source>
</evidence>
<comment type="caution">
    <text evidence="1">The sequence shown here is derived from an EMBL/GenBank/DDBJ whole genome shotgun (WGS) entry which is preliminary data.</text>
</comment>
<proteinExistence type="predicted"/>